<dbReference type="InterPro" id="IPR008266">
    <property type="entry name" value="Tyr_kinase_AS"/>
</dbReference>
<dbReference type="Proteomes" id="UP000217889">
    <property type="component" value="Chromosome"/>
</dbReference>
<dbReference type="KEGG" id="bgg:CFK41_13935"/>
<dbReference type="GO" id="GO:0005524">
    <property type="term" value="F:ATP binding"/>
    <property type="evidence" value="ECO:0007669"/>
    <property type="project" value="InterPro"/>
</dbReference>
<accession>A0A291H034</accession>
<proteinExistence type="predicted"/>
<dbReference type="PROSITE" id="PS50011">
    <property type="entry name" value="PROTEIN_KINASE_DOM"/>
    <property type="match status" value="1"/>
</dbReference>
<sequence length="313" mass="33690">MTHRLTWADLPTSVHRRLELLLGGPVTRLRSCSGGFSRSSAEIIEAASGRALFVKAVRKQDNPGAMQLNRSEAAALARIPSAAPVPALVDAFPNGDWFVLVTEVGRGAMPEEPWTAGDLSAVLAALDELQASATPCPVPDLPGVTDTLGEDMLGFDRIAADPPADLDPWIAAHLDALRAAARRGIDALDGDTLCHSDLRADNILLADDGRVSLVDWAWASRGSRTADALQLLSSIEDPDGALEVDRHVDELLVRHGRPLGEGTDVLAGILAFFADAARHPHVPAMPLLGEHRRRRRDALLTLVRRRWERTIAA</sequence>
<dbReference type="PROSITE" id="PS00109">
    <property type="entry name" value="PROTEIN_KINASE_TYR"/>
    <property type="match status" value="1"/>
</dbReference>
<feature type="domain" description="Protein kinase" evidence="1">
    <location>
        <begin position="15"/>
        <end position="313"/>
    </location>
</feature>
<evidence type="ECO:0000313" key="3">
    <source>
        <dbReference type="Proteomes" id="UP000217889"/>
    </source>
</evidence>
<evidence type="ECO:0000313" key="2">
    <source>
        <dbReference type="EMBL" id="ATG55752.1"/>
    </source>
</evidence>
<reference evidence="2 3" key="1">
    <citation type="journal article" date="2014" name="Int. J. Syst. Evol. Microbiol.">
        <title>Brachybacterium ginsengisoli sp. nov., isolated from soil of a ginseng field.</title>
        <authorList>
            <person name="Hoang V.A."/>
            <person name="Kim Y.J."/>
            <person name="Nguyen N.L."/>
            <person name="Yang D.C."/>
        </authorList>
    </citation>
    <scope>NUCLEOTIDE SEQUENCE [LARGE SCALE GENOMIC DNA]</scope>
    <source>
        <strain evidence="2 3">DCY80</strain>
    </source>
</reference>
<dbReference type="Pfam" id="PF01636">
    <property type="entry name" value="APH"/>
    <property type="match status" value="1"/>
</dbReference>
<dbReference type="OrthoDB" id="2570531at2"/>
<dbReference type="SUPFAM" id="SSF56112">
    <property type="entry name" value="Protein kinase-like (PK-like)"/>
    <property type="match status" value="1"/>
</dbReference>
<name>A0A291H034_9MICO</name>
<gene>
    <name evidence="2" type="ORF">CFK41_13935</name>
</gene>
<keyword evidence="2" id="KW-0808">Transferase</keyword>
<dbReference type="InterPro" id="IPR011009">
    <property type="entry name" value="Kinase-like_dom_sf"/>
</dbReference>
<dbReference type="InterPro" id="IPR002575">
    <property type="entry name" value="Aminoglycoside_PTrfase"/>
</dbReference>
<organism evidence="2 3">
    <name type="scientific">Brachybacterium ginsengisoli</name>
    <dbReference type="NCBI Taxonomy" id="1331682"/>
    <lineage>
        <taxon>Bacteria</taxon>
        <taxon>Bacillati</taxon>
        <taxon>Actinomycetota</taxon>
        <taxon>Actinomycetes</taxon>
        <taxon>Micrococcales</taxon>
        <taxon>Dermabacteraceae</taxon>
        <taxon>Brachybacterium</taxon>
    </lineage>
</organism>
<dbReference type="GO" id="GO:0004672">
    <property type="term" value="F:protein kinase activity"/>
    <property type="evidence" value="ECO:0007669"/>
    <property type="project" value="InterPro"/>
</dbReference>
<dbReference type="InterPro" id="IPR000719">
    <property type="entry name" value="Prot_kinase_dom"/>
</dbReference>
<dbReference type="RefSeq" id="WP_096800212.1">
    <property type="nucleotide sequence ID" value="NZ_CP023564.1"/>
</dbReference>
<keyword evidence="3" id="KW-1185">Reference proteome</keyword>
<dbReference type="AlphaFoldDB" id="A0A291H034"/>
<dbReference type="Gene3D" id="3.90.1200.10">
    <property type="match status" value="1"/>
</dbReference>
<evidence type="ECO:0000259" key="1">
    <source>
        <dbReference type="PROSITE" id="PS50011"/>
    </source>
</evidence>
<dbReference type="Gene3D" id="3.30.200.20">
    <property type="entry name" value="Phosphorylase Kinase, domain 1"/>
    <property type="match status" value="1"/>
</dbReference>
<protein>
    <submittedName>
        <fullName evidence="2">Aminoglycoside phosphotransferase</fullName>
    </submittedName>
</protein>
<dbReference type="EMBL" id="CP023564">
    <property type="protein sequence ID" value="ATG55752.1"/>
    <property type="molecule type" value="Genomic_DNA"/>
</dbReference>